<feature type="region of interest" description="Disordered" evidence="1">
    <location>
        <begin position="43"/>
        <end position="91"/>
    </location>
</feature>
<protein>
    <submittedName>
        <fullName evidence="2">Uncharacterized protein</fullName>
    </submittedName>
</protein>
<dbReference type="AlphaFoldDB" id="A0A0A9BFK4"/>
<reference evidence="2" key="1">
    <citation type="submission" date="2014-09" db="EMBL/GenBank/DDBJ databases">
        <authorList>
            <person name="Magalhaes I.L.F."/>
            <person name="Oliveira U."/>
            <person name="Santos F.R."/>
            <person name="Vidigal T.H.D.A."/>
            <person name="Brescovit A.D."/>
            <person name="Santos A.J."/>
        </authorList>
    </citation>
    <scope>NUCLEOTIDE SEQUENCE</scope>
    <source>
        <tissue evidence="2">Shoot tissue taken approximately 20 cm above the soil surface</tissue>
    </source>
</reference>
<reference evidence="2" key="2">
    <citation type="journal article" date="2015" name="Data Brief">
        <title>Shoot transcriptome of the giant reed, Arundo donax.</title>
        <authorList>
            <person name="Barrero R.A."/>
            <person name="Guerrero F.D."/>
            <person name="Moolhuijzen P."/>
            <person name="Goolsby J.A."/>
            <person name="Tidwell J."/>
            <person name="Bellgard S.E."/>
            <person name="Bellgard M.I."/>
        </authorList>
    </citation>
    <scope>NUCLEOTIDE SEQUENCE</scope>
    <source>
        <tissue evidence="2">Shoot tissue taken approximately 20 cm above the soil surface</tissue>
    </source>
</reference>
<dbReference type="EMBL" id="GBRH01235136">
    <property type="protein sequence ID" value="JAD62759.1"/>
    <property type="molecule type" value="Transcribed_RNA"/>
</dbReference>
<organism evidence="2">
    <name type="scientific">Arundo donax</name>
    <name type="common">Giant reed</name>
    <name type="synonym">Donax arundinaceus</name>
    <dbReference type="NCBI Taxonomy" id="35708"/>
    <lineage>
        <taxon>Eukaryota</taxon>
        <taxon>Viridiplantae</taxon>
        <taxon>Streptophyta</taxon>
        <taxon>Embryophyta</taxon>
        <taxon>Tracheophyta</taxon>
        <taxon>Spermatophyta</taxon>
        <taxon>Magnoliopsida</taxon>
        <taxon>Liliopsida</taxon>
        <taxon>Poales</taxon>
        <taxon>Poaceae</taxon>
        <taxon>PACMAD clade</taxon>
        <taxon>Arundinoideae</taxon>
        <taxon>Arundineae</taxon>
        <taxon>Arundo</taxon>
    </lineage>
</organism>
<proteinExistence type="predicted"/>
<name>A0A0A9BFK4_ARUDO</name>
<sequence>MVHLCRPSLHRHRLRAGRRGICTKFYRHAEINTEDILHQTRVHGAHSEQEAFPEAARPSGGSQGGVLCGARRLLRPRDPERRAHHSAESAA</sequence>
<evidence type="ECO:0000313" key="2">
    <source>
        <dbReference type="EMBL" id="JAD62759.1"/>
    </source>
</evidence>
<accession>A0A0A9BFK4</accession>
<feature type="compositionally biased region" description="Basic and acidic residues" evidence="1">
    <location>
        <begin position="75"/>
        <end position="91"/>
    </location>
</feature>
<evidence type="ECO:0000256" key="1">
    <source>
        <dbReference type="SAM" id="MobiDB-lite"/>
    </source>
</evidence>